<dbReference type="AlphaFoldDB" id="A0A1N7BJA4"/>
<dbReference type="Proteomes" id="UP000186096">
    <property type="component" value="Unassembled WGS sequence"/>
</dbReference>
<evidence type="ECO:0000313" key="1">
    <source>
        <dbReference type="EMBL" id="SIR51264.1"/>
    </source>
</evidence>
<sequence>MPRYMTPSAEDGKRLINDFIDETFGDLDANPDFVAMLRTVVPEMPADPSPEQLGAWAELSALVRDADFKARVRRMAEHQAAERAAGDQTGLHHEVTELVRERVRQAQADGVEPGSPEARMMLVELIAGYTATFGHLDSAEYRRKLLTRLEIANDPRTERYFALLSTINGWPVPPSLAPAFDWFTQALRHHPAP</sequence>
<name>A0A1N7BJA4_9ACTN</name>
<reference evidence="2" key="1">
    <citation type="submission" date="2017-01" db="EMBL/GenBank/DDBJ databases">
        <authorList>
            <person name="Varghese N."/>
            <person name="Submissions S."/>
        </authorList>
    </citation>
    <scope>NUCLEOTIDE SEQUENCE [LARGE SCALE GENOMIC DNA]</scope>
    <source>
        <strain evidence="2">ATCC 12950</strain>
    </source>
</reference>
<protein>
    <submittedName>
        <fullName evidence="1">Uncharacterized protein</fullName>
    </submittedName>
</protein>
<proteinExistence type="predicted"/>
<keyword evidence="2" id="KW-1185">Reference proteome</keyword>
<accession>A0A1N7BJA4</accession>
<dbReference type="STRING" id="58117.SAMN05421833_11015"/>
<organism evidence="1 2">
    <name type="scientific">Microbispora rosea</name>
    <dbReference type="NCBI Taxonomy" id="58117"/>
    <lineage>
        <taxon>Bacteria</taxon>
        <taxon>Bacillati</taxon>
        <taxon>Actinomycetota</taxon>
        <taxon>Actinomycetes</taxon>
        <taxon>Streptosporangiales</taxon>
        <taxon>Streptosporangiaceae</taxon>
        <taxon>Microbispora</taxon>
    </lineage>
</organism>
<dbReference type="EMBL" id="FTNI01000010">
    <property type="protein sequence ID" value="SIR51264.1"/>
    <property type="molecule type" value="Genomic_DNA"/>
</dbReference>
<gene>
    <name evidence="1" type="ORF">SAMN05421833_11015</name>
</gene>
<evidence type="ECO:0000313" key="2">
    <source>
        <dbReference type="Proteomes" id="UP000186096"/>
    </source>
</evidence>